<accession>A0AAN9JRM5</accession>
<dbReference type="Proteomes" id="UP001359559">
    <property type="component" value="Unassembled WGS sequence"/>
</dbReference>
<reference evidence="1 2" key="1">
    <citation type="submission" date="2024-01" db="EMBL/GenBank/DDBJ databases">
        <title>The genomes of 5 underutilized Papilionoideae crops provide insights into root nodulation and disease resistance.</title>
        <authorList>
            <person name="Yuan L."/>
        </authorList>
    </citation>
    <scope>NUCLEOTIDE SEQUENCE [LARGE SCALE GENOMIC DNA]</scope>
    <source>
        <strain evidence="1">LY-2023</strain>
        <tissue evidence="1">Leaf</tissue>
    </source>
</reference>
<gene>
    <name evidence="1" type="ORF">RJT34_13748</name>
</gene>
<evidence type="ECO:0000313" key="2">
    <source>
        <dbReference type="Proteomes" id="UP001359559"/>
    </source>
</evidence>
<keyword evidence="2" id="KW-1185">Reference proteome</keyword>
<protein>
    <submittedName>
        <fullName evidence="1">Uncharacterized protein</fullName>
    </submittedName>
</protein>
<proteinExistence type="predicted"/>
<comment type="caution">
    <text evidence="1">The sequence shown here is derived from an EMBL/GenBank/DDBJ whole genome shotgun (WGS) entry which is preliminary data.</text>
</comment>
<dbReference type="AlphaFoldDB" id="A0AAN9JRM5"/>
<evidence type="ECO:0000313" key="1">
    <source>
        <dbReference type="EMBL" id="KAK7302851.1"/>
    </source>
</evidence>
<sequence>MPYSLKYPFYSVCDILLVFNQQITSQSEALPLLQSFVLVALYPFLLSPSLCHTSVSQHCCSNCTTASFCCKNTQFYNIKMSKLERVIKIPFLYDPNLNLNESLI</sequence>
<name>A0AAN9JRM5_CLITE</name>
<dbReference type="EMBL" id="JAYKXN010000003">
    <property type="protein sequence ID" value="KAK7302851.1"/>
    <property type="molecule type" value="Genomic_DNA"/>
</dbReference>
<organism evidence="1 2">
    <name type="scientific">Clitoria ternatea</name>
    <name type="common">Butterfly pea</name>
    <dbReference type="NCBI Taxonomy" id="43366"/>
    <lineage>
        <taxon>Eukaryota</taxon>
        <taxon>Viridiplantae</taxon>
        <taxon>Streptophyta</taxon>
        <taxon>Embryophyta</taxon>
        <taxon>Tracheophyta</taxon>
        <taxon>Spermatophyta</taxon>
        <taxon>Magnoliopsida</taxon>
        <taxon>eudicotyledons</taxon>
        <taxon>Gunneridae</taxon>
        <taxon>Pentapetalae</taxon>
        <taxon>rosids</taxon>
        <taxon>fabids</taxon>
        <taxon>Fabales</taxon>
        <taxon>Fabaceae</taxon>
        <taxon>Papilionoideae</taxon>
        <taxon>50 kb inversion clade</taxon>
        <taxon>NPAAA clade</taxon>
        <taxon>indigoferoid/millettioid clade</taxon>
        <taxon>Phaseoleae</taxon>
        <taxon>Clitoria</taxon>
    </lineage>
</organism>